<organism evidence="2 3">
    <name type="scientific">Candidula unifasciata</name>
    <dbReference type="NCBI Taxonomy" id="100452"/>
    <lineage>
        <taxon>Eukaryota</taxon>
        <taxon>Metazoa</taxon>
        <taxon>Spiralia</taxon>
        <taxon>Lophotrochozoa</taxon>
        <taxon>Mollusca</taxon>
        <taxon>Gastropoda</taxon>
        <taxon>Heterobranchia</taxon>
        <taxon>Euthyneura</taxon>
        <taxon>Panpulmonata</taxon>
        <taxon>Eupulmonata</taxon>
        <taxon>Stylommatophora</taxon>
        <taxon>Helicina</taxon>
        <taxon>Helicoidea</taxon>
        <taxon>Geomitridae</taxon>
        <taxon>Candidula</taxon>
    </lineage>
</organism>
<dbReference type="GO" id="GO:0016747">
    <property type="term" value="F:acyltransferase activity, transferring groups other than amino-acyl groups"/>
    <property type="evidence" value="ECO:0007669"/>
    <property type="project" value="InterPro"/>
</dbReference>
<sequence length="335" mass="38467">MANSEVIIREARLEDFDDFVEIGDVYEGKDYLIDHYHSYFNNPVIYPLVAEVGGKAVGFYMNQFIDGGRTLIKRAARVHPDYRGKGIFHLLSEALDRHREQFWPQVEYEVFGTTNRADRAAKEFQEKGFVELVRKRVLNLYVRIDELKGLDANTGDLSRVTNMTYDDVKLLFADNLVVNKLFPKGIIFNWFIGYMFLESNIGYLVGDNEFVLASTSSETPLPPGDSGDQKSGNFTPETIKHIDVISCAHKHTGVLGLSYEIDIYTADGYDESMIKAHLIKHFRDFRESTKKDGITMITFNSNVKEEVVVGYLNELGIVDFIHRMETYNSFYKRKL</sequence>
<dbReference type="OrthoDB" id="6086192at2759"/>
<dbReference type="AlphaFoldDB" id="A0A8S3YIB3"/>
<dbReference type="Gene3D" id="3.40.630.30">
    <property type="match status" value="1"/>
</dbReference>
<protein>
    <recommendedName>
        <fullName evidence="1">N-acetyltransferase domain-containing protein</fullName>
    </recommendedName>
</protein>
<dbReference type="PROSITE" id="PS51186">
    <property type="entry name" value="GNAT"/>
    <property type="match status" value="1"/>
</dbReference>
<feature type="domain" description="N-acetyltransferase" evidence="1">
    <location>
        <begin position="6"/>
        <end position="151"/>
    </location>
</feature>
<evidence type="ECO:0000259" key="1">
    <source>
        <dbReference type="PROSITE" id="PS51186"/>
    </source>
</evidence>
<dbReference type="InterPro" id="IPR016181">
    <property type="entry name" value="Acyl_CoA_acyltransferase"/>
</dbReference>
<dbReference type="InterPro" id="IPR000182">
    <property type="entry name" value="GNAT_dom"/>
</dbReference>
<evidence type="ECO:0000313" key="3">
    <source>
        <dbReference type="Proteomes" id="UP000678393"/>
    </source>
</evidence>
<dbReference type="PANTHER" id="PTHR47403:SF6">
    <property type="entry name" value="N-ACETYLTRANSFERASE DOMAIN-CONTAINING PROTEIN"/>
    <property type="match status" value="1"/>
</dbReference>
<dbReference type="EMBL" id="CAJHNH020000256">
    <property type="protein sequence ID" value="CAG5116434.1"/>
    <property type="molecule type" value="Genomic_DNA"/>
</dbReference>
<accession>A0A8S3YIB3</accession>
<dbReference type="PANTHER" id="PTHR47403">
    <property type="entry name" value="LOC100145250 PROTEIN"/>
    <property type="match status" value="1"/>
</dbReference>
<name>A0A8S3YIB3_9EUPU</name>
<dbReference type="CDD" id="cd04301">
    <property type="entry name" value="NAT_SF"/>
    <property type="match status" value="1"/>
</dbReference>
<gene>
    <name evidence="2" type="ORF">CUNI_LOCUS1992</name>
</gene>
<dbReference type="Proteomes" id="UP000678393">
    <property type="component" value="Unassembled WGS sequence"/>
</dbReference>
<dbReference type="SUPFAM" id="SSF55729">
    <property type="entry name" value="Acyl-CoA N-acyltransferases (Nat)"/>
    <property type="match status" value="1"/>
</dbReference>
<evidence type="ECO:0000313" key="2">
    <source>
        <dbReference type="EMBL" id="CAG5116434.1"/>
    </source>
</evidence>
<comment type="caution">
    <text evidence="2">The sequence shown here is derived from an EMBL/GenBank/DDBJ whole genome shotgun (WGS) entry which is preliminary data.</text>
</comment>
<proteinExistence type="predicted"/>
<reference evidence="2" key="1">
    <citation type="submission" date="2021-04" db="EMBL/GenBank/DDBJ databases">
        <authorList>
            <consortium name="Molecular Ecology Group"/>
        </authorList>
    </citation>
    <scope>NUCLEOTIDE SEQUENCE</scope>
</reference>
<dbReference type="Pfam" id="PF13508">
    <property type="entry name" value="Acetyltransf_7"/>
    <property type="match status" value="1"/>
</dbReference>
<keyword evidence="3" id="KW-1185">Reference proteome</keyword>